<dbReference type="EMBL" id="JARBHB010000001">
    <property type="protein sequence ID" value="KAJ8896284.1"/>
    <property type="molecule type" value="Genomic_DNA"/>
</dbReference>
<dbReference type="Proteomes" id="UP001159363">
    <property type="component" value="Chromosome 1"/>
</dbReference>
<organism evidence="1 2">
    <name type="scientific">Dryococelus australis</name>
    <dbReference type="NCBI Taxonomy" id="614101"/>
    <lineage>
        <taxon>Eukaryota</taxon>
        <taxon>Metazoa</taxon>
        <taxon>Ecdysozoa</taxon>
        <taxon>Arthropoda</taxon>
        <taxon>Hexapoda</taxon>
        <taxon>Insecta</taxon>
        <taxon>Pterygota</taxon>
        <taxon>Neoptera</taxon>
        <taxon>Polyneoptera</taxon>
        <taxon>Phasmatodea</taxon>
        <taxon>Verophasmatodea</taxon>
        <taxon>Anareolatae</taxon>
        <taxon>Phasmatidae</taxon>
        <taxon>Eurycanthinae</taxon>
        <taxon>Dryococelus</taxon>
    </lineage>
</organism>
<feature type="non-terminal residue" evidence="1">
    <location>
        <position position="128"/>
    </location>
</feature>
<comment type="caution">
    <text evidence="1">The sequence shown here is derived from an EMBL/GenBank/DDBJ whole genome shotgun (WGS) entry which is preliminary data.</text>
</comment>
<accession>A0ABQ9IHU0</accession>
<reference evidence="1 2" key="1">
    <citation type="submission" date="2023-02" db="EMBL/GenBank/DDBJ databases">
        <title>LHISI_Scaffold_Assembly.</title>
        <authorList>
            <person name="Stuart O.P."/>
            <person name="Cleave R."/>
            <person name="Magrath M.J.L."/>
            <person name="Mikheyev A.S."/>
        </authorList>
    </citation>
    <scope>NUCLEOTIDE SEQUENCE [LARGE SCALE GENOMIC DNA]</scope>
    <source>
        <strain evidence="1">Daus_M_001</strain>
        <tissue evidence="1">Leg muscle</tissue>
    </source>
</reference>
<keyword evidence="2" id="KW-1185">Reference proteome</keyword>
<gene>
    <name evidence="1" type="ORF">PR048_001628</name>
</gene>
<evidence type="ECO:0000313" key="1">
    <source>
        <dbReference type="EMBL" id="KAJ8896284.1"/>
    </source>
</evidence>
<protein>
    <submittedName>
        <fullName evidence="1">Uncharacterized protein</fullName>
    </submittedName>
</protein>
<name>A0ABQ9IHU0_9NEOP</name>
<sequence length="128" mass="14756">MLSLEIESLRVQYESLLNGIINAVRGILNTHMITPLQILRYFNTFQVDETQDLRLPIPEGGDPESVISIPEDYVAHIVKLVDTLWIQLNNNEWLYVAPNVEKLTIVCNKNELFDRILKGTGKLKFFDQ</sequence>
<proteinExistence type="predicted"/>
<evidence type="ECO:0000313" key="2">
    <source>
        <dbReference type="Proteomes" id="UP001159363"/>
    </source>
</evidence>